<gene>
    <name evidence="3" type="ORF">AADG42_15070</name>
</gene>
<evidence type="ECO:0000313" key="4">
    <source>
        <dbReference type="Proteomes" id="UP001442841"/>
    </source>
</evidence>
<dbReference type="SMART" id="SM00418">
    <property type="entry name" value="HTH_ARSR"/>
    <property type="match status" value="1"/>
</dbReference>
<dbReference type="PANTHER" id="PTHR39515">
    <property type="entry name" value="CONSERVED PROTEIN"/>
    <property type="match status" value="1"/>
</dbReference>
<dbReference type="PROSITE" id="PS50995">
    <property type="entry name" value="HTH_MARR_2"/>
    <property type="match status" value="1"/>
</dbReference>
<dbReference type="Pfam" id="PF01047">
    <property type="entry name" value="MarR"/>
    <property type="match status" value="1"/>
</dbReference>
<dbReference type="InterPro" id="IPR052526">
    <property type="entry name" value="HTH-type_Bedaq_tolerance"/>
</dbReference>
<protein>
    <submittedName>
        <fullName evidence="3">MarR family winged helix-turn-helix transcriptional regulator</fullName>
    </submittedName>
</protein>
<feature type="domain" description="HTH marR-type" evidence="2">
    <location>
        <begin position="11"/>
        <end position="138"/>
    </location>
</feature>
<dbReference type="InterPro" id="IPR000835">
    <property type="entry name" value="HTH_MarR-typ"/>
</dbReference>
<proteinExistence type="predicted"/>
<dbReference type="CDD" id="cd00090">
    <property type="entry name" value="HTH_ARSR"/>
    <property type="match status" value="1"/>
</dbReference>
<feature type="compositionally biased region" description="Basic and acidic residues" evidence="1">
    <location>
        <begin position="156"/>
        <end position="167"/>
    </location>
</feature>
<dbReference type="RefSeq" id="WP_425310026.1">
    <property type="nucleotide sequence ID" value="NZ_CP154795.1"/>
</dbReference>
<feature type="region of interest" description="Disordered" evidence="1">
    <location>
        <begin position="140"/>
        <end position="167"/>
    </location>
</feature>
<dbReference type="Proteomes" id="UP001442841">
    <property type="component" value="Chromosome"/>
</dbReference>
<dbReference type="SMART" id="SM00347">
    <property type="entry name" value="HTH_MARR"/>
    <property type="match status" value="1"/>
</dbReference>
<evidence type="ECO:0000259" key="2">
    <source>
        <dbReference type="PROSITE" id="PS50995"/>
    </source>
</evidence>
<dbReference type="InterPro" id="IPR001845">
    <property type="entry name" value="HTH_ArsR_DNA-bd_dom"/>
</dbReference>
<organism evidence="3 4">
    <name type="scientific">Ammonicoccus fulvus</name>
    <dbReference type="NCBI Taxonomy" id="3138240"/>
    <lineage>
        <taxon>Bacteria</taxon>
        <taxon>Bacillati</taxon>
        <taxon>Actinomycetota</taxon>
        <taxon>Actinomycetes</taxon>
        <taxon>Propionibacteriales</taxon>
        <taxon>Propionibacteriaceae</taxon>
        <taxon>Ammonicoccus</taxon>
    </lineage>
</organism>
<name>A0ABZ3FV19_9ACTN</name>
<dbReference type="InterPro" id="IPR036390">
    <property type="entry name" value="WH_DNA-bd_sf"/>
</dbReference>
<keyword evidence="4" id="KW-1185">Reference proteome</keyword>
<dbReference type="InterPro" id="IPR011991">
    <property type="entry name" value="ArsR-like_HTH"/>
</dbReference>
<accession>A0ABZ3FV19</accession>
<sequence length="167" mass="17953">MQSTESPTTPGDQILEALITIGRATRKRLDASLDQGSYFLLHTLSRTGSVRASDLAHACELDSSTVSRQLRQLTDNGLVERRPDPDDGRAHLVSLSPEGDRVTAEARARKRAIVLDQLAGWPAHDVAELARLLGLLADQVSSPGVPAPNPPAATDHPTDATHEESIR</sequence>
<dbReference type="InterPro" id="IPR036388">
    <property type="entry name" value="WH-like_DNA-bd_sf"/>
</dbReference>
<dbReference type="SUPFAM" id="SSF46785">
    <property type="entry name" value="Winged helix' DNA-binding domain"/>
    <property type="match status" value="1"/>
</dbReference>
<dbReference type="PRINTS" id="PR00598">
    <property type="entry name" value="HTHMARR"/>
</dbReference>
<dbReference type="PANTHER" id="PTHR39515:SF2">
    <property type="entry name" value="HTH-TYPE TRANSCRIPTIONAL REGULATOR RV0880"/>
    <property type="match status" value="1"/>
</dbReference>
<evidence type="ECO:0000313" key="3">
    <source>
        <dbReference type="EMBL" id="XAN08569.1"/>
    </source>
</evidence>
<reference evidence="3 4" key="1">
    <citation type="submission" date="2024-04" db="EMBL/GenBank/DDBJ databases">
        <title>Isolation of an actinomycete strain from pig manure.</title>
        <authorList>
            <person name="Gong T."/>
            <person name="Yu Z."/>
            <person name="An M."/>
            <person name="Wei C."/>
            <person name="Yang W."/>
            <person name="Liu L."/>
        </authorList>
    </citation>
    <scope>NUCLEOTIDE SEQUENCE [LARGE SCALE GENOMIC DNA]</scope>
    <source>
        <strain evidence="3 4">ZF39</strain>
    </source>
</reference>
<evidence type="ECO:0000256" key="1">
    <source>
        <dbReference type="SAM" id="MobiDB-lite"/>
    </source>
</evidence>
<dbReference type="EMBL" id="CP154795">
    <property type="protein sequence ID" value="XAN08569.1"/>
    <property type="molecule type" value="Genomic_DNA"/>
</dbReference>
<dbReference type="Gene3D" id="1.10.10.10">
    <property type="entry name" value="Winged helix-like DNA-binding domain superfamily/Winged helix DNA-binding domain"/>
    <property type="match status" value="1"/>
</dbReference>